<organism evidence="2 3">
    <name type="scientific">Paracoccus denitrificans (strain Pd 1222)</name>
    <dbReference type="NCBI Taxonomy" id="318586"/>
    <lineage>
        <taxon>Bacteria</taxon>
        <taxon>Pseudomonadati</taxon>
        <taxon>Pseudomonadota</taxon>
        <taxon>Alphaproteobacteria</taxon>
        <taxon>Rhodobacterales</taxon>
        <taxon>Paracoccaceae</taxon>
        <taxon>Paracoccus</taxon>
    </lineage>
</organism>
<evidence type="ECO:0000313" key="3">
    <source>
        <dbReference type="Proteomes" id="UP000000361"/>
    </source>
</evidence>
<protein>
    <submittedName>
        <fullName evidence="2">Uncharacterized protein</fullName>
    </submittedName>
</protein>
<dbReference type="EMBL" id="CP000490">
    <property type="protein sequence ID" value="ABL71925.1"/>
    <property type="molecule type" value="Genomic_DNA"/>
</dbReference>
<dbReference type="AlphaFoldDB" id="A1B8T1"/>
<sequence length="132" mass="13976">MDRAACPGINLARLALQATEPGSTCKCRRQASGRHGTSQAPVFANVRMDRFVPGIGARTARHRIFQMKSIGNGGEGGIRTHGTREGSTVFETAPFDHSGTSPRFSGGGGDVDGRGLKRKGLRAKTAKNFSYG</sequence>
<dbReference type="HOGENOM" id="CLU_1915038_0_0_5"/>
<gene>
    <name evidence="2" type="ordered locus">Pden_3859</name>
</gene>
<dbReference type="STRING" id="318586.Pden_3859"/>
<name>A1B8T1_PARDP</name>
<evidence type="ECO:0000313" key="2">
    <source>
        <dbReference type="EMBL" id="ABL71925.1"/>
    </source>
</evidence>
<evidence type="ECO:0000256" key="1">
    <source>
        <dbReference type="SAM" id="MobiDB-lite"/>
    </source>
</evidence>
<feature type="region of interest" description="Disordered" evidence="1">
    <location>
        <begin position="90"/>
        <end position="119"/>
    </location>
</feature>
<proteinExistence type="predicted"/>
<accession>A1B8T1</accession>
<keyword evidence="3" id="KW-1185">Reference proteome</keyword>
<dbReference type="EnsemblBacteria" id="ABL71925">
    <property type="protein sequence ID" value="ABL71925"/>
    <property type="gene ID" value="Pden_3859"/>
</dbReference>
<reference evidence="3" key="1">
    <citation type="submission" date="2006-12" db="EMBL/GenBank/DDBJ databases">
        <title>Complete sequence of chromosome 2 of Paracoccus denitrificans PD1222.</title>
        <authorList>
            <person name="Copeland A."/>
            <person name="Lucas S."/>
            <person name="Lapidus A."/>
            <person name="Barry K."/>
            <person name="Detter J.C."/>
            <person name="Glavina del Rio T."/>
            <person name="Hammon N."/>
            <person name="Israni S."/>
            <person name="Dalin E."/>
            <person name="Tice H."/>
            <person name="Pitluck S."/>
            <person name="Munk A.C."/>
            <person name="Brettin T."/>
            <person name="Bruce D."/>
            <person name="Han C."/>
            <person name="Tapia R."/>
            <person name="Gilna P."/>
            <person name="Schmutz J."/>
            <person name="Larimer F."/>
            <person name="Land M."/>
            <person name="Hauser L."/>
            <person name="Kyrpides N."/>
            <person name="Lykidis A."/>
            <person name="Spiro S."/>
            <person name="Richardson D.J."/>
            <person name="Moir J.W.B."/>
            <person name="Ferguson S.J."/>
            <person name="van Spanning R.J.M."/>
            <person name="Richardson P."/>
        </authorList>
    </citation>
    <scope>NUCLEOTIDE SEQUENCE [LARGE SCALE GENOMIC DNA]</scope>
    <source>
        <strain evidence="3">Pd 1222</strain>
    </source>
</reference>
<dbReference type="Proteomes" id="UP000000361">
    <property type="component" value="Chromosome 2"/>
</dbReference>
<dbReference type="KEGG" id="pde:Pden_3859"/>